<protein>
    <submittedName>
        <fullName evidence="1">Uncharacterized protein</fullName>
    </submittedName>
</protein>
<keyword evidence="2" id="KW-1185">Reference proteome</keyword>
<organism evidence="1 2">
    <name type="scientific">Cryptosporidium andersoni</name>
    <dbReference type="NCBI Taxonomy" id="117008"/>
    <lineage>
        <taxon>Eukaryota</taxon>
        <taxon>Sar</taxon>
        <taxon>Alveolata</taxon>
        <taxon>Apicomplexa</taxon>
        <taxon>Conoidasida</taxon>
        <taxon>Coccidia</taxon>
        <taxon>Eucoccidiorida</taxon>
        <taxon>Eimeriorina</taxon>
        <taxon>Cryptosporidiidae</taxon>
        <taxon>Cryptosporidium</taxon>
    </lineage>
</organism>
<dbReference type="Proteomes" id="UP000186804">
    <property type="component" value="Unassembled WGS sequence"/>
</dbReference>
<dbReference type="AlphaFoldDB" id="A0A1J4MV54"/>
<evidence type="ECO:0000313" key="1">
    <source>
        <dbReference type="EMBL" id="OII78014.1"/>
    </source>
</evidence>
<reference evidence="1 2" key="1">
    <citation type="submission" date="2016-10" db="EMBL/GenBank/DDBJ databases">
        <title>Reductive evolution of mitochondrial metabolism and differential evolution of invasion-related proteins in Cryptosporidium.</title>
        <authorList>
            <person name="Liu S."/>
            <person name="Roellig D.M."/>
            <person name="Guo Y."/>
            <person name="Li N."/>
            <person name="Frace M.A."/>
            <person name="Tang K."/>
            <person name="Zhang L."/>
            <person name="Feng Y."/>
            <person name="Xiao L."/>
        </authorList>
    </citation>
    <scope>NUCLEOTIDE SEQUENCE [LARGE SCALE GENOMIC DNA]</scope>
    <source>
        <strain evidence="1">30847</strain>
    </source>
</reference>
<dbReference type="OrthoDB" id="338988at2759"/>
<evidence type="ECO:0000313" key="2">
    <source>
        <dbReference type="Proteomes" id="UP000186804"/>
    </source>
</evidence>
<name>A0A1J4MV54_9CRYT</name>
<dbReference type="RefSeq" id="XP_067069860.1">
    <property type="nucleotide sequence ID" value="XM_067213887.1"/>
</dbReference>
<comment type="caution">
    <text evidence="1">The sequence shown here is derived from an EMBL/GenBank/DDBJ whole genome shotgun (WGS) entry which is preliminary data.</text>
</comment>
<dbReference type="EMBL" id="LRBS01000010">
    <property type="protein sequence ID" value="OII78014.1"/>
    <property type="molecule type" value="Genomic_DNA"/>
</dbReference>
<sequence>MANLTSCTASSGDMLFNLYNKHRITNDMANGDQYSCHRHFDAICYDQYYKPSIETNLVNKGNNSRRGGKLKPRHVPDFVLVSSEDVDNMLSAVSTTEDKAEIMNNFELGTIVLRRLCISESSEIKAFMDSIQMRTTGKALESHERNIICLTFRGQPKRWVFCPCRSCLFKGKAHDKLMGHFKVMEQDSQNCQFHISKNVLESYGVFMASCGYFAATFCPQQNYSSHKVFIGPTAADLKGRILDRYILYVNEAKVIQMAWRIKQNYSSDCEELLNRTMSKLLIYNKNNSQTPIYNQLNKNYSSLLSLPLRLRLQSDGSEKEASQAIPSTQIDVLALQKKNKRKLIKQSEDWDNSISNYSNIQEVSSIYQNKGFSSSLSSSTSCAISSPSILRSSSQFQNLSIDSNPLTPRCRKNYTSLSDNIHDIDVNGCITKNRSNCIFGDISTAAATPIIDNHIYSANRQANVNMLDYIKSNLNTCSLEITPTKNSMQLTNTNSSGIFESSNISKETFSSGFMNNIYNNSNILSASYAQGVVGQSDIKLNKKRWHGIMENNENDININNICSENGYFQNNCIYRSSIQQNVIFDGGNFCLNPLISPDGLINNSEISENIVDKNNFALNNSVLNNSLSTSLYVYRQLFSMNDVVSNSALDIPSPIQPISHGVFIPDSILQEHAQIQALPTNQSFVSSGTFNVFDDEARCPSCDQCIIDGFPYYCSCYSKISADSITNSSDIGDSSSVYHLNNQFLHSSHEVD</sequence>
<dbReference type="VEuPathDB" id="CryptoDB:cand_036620"/>
<gene>
    <name evidence="1" type="ORF">cand_036620</name>
</gene>
<proteinExistence type="predicted"/>
<dbReference type="GeneID" id="92367846"/>
<accession>A0A1J4MV54</accession>